<evidence type="ECO:0000256" key="7">
    <source>
        <dbReference type="SAM" id="Phobius"/>
    </source>
</evidence>
<evidence type="ECO:0000256" key="5">
    <source>
        <dbReference type="PROSITE-ProRule" id="PRU00205"/>
    </source>
</evidence>
<reference evidence="9" key="3">
    <citation type="submission" date="2015-02" db="UniProtKB">
        <authorList>
            <consortium name="EnsemblProtists"/>
        </authorList>
    </citation>
    <scope>IDENTIFICATION</scope>
    <source>
        <strain evidence="9">DAOM BR144</strain>
    </source>
</reference>
<dbReference type="PANTHER" id="PTHR12560:SF0">
    <property type="entry name" value="LD18904P"/>
    <property type="match status" value="1"/>
</dbReference>
<feature type="compositionally biased region" description="Basic residues" evidence="6">
    <location>
        <begin position="319"/>
        <end position="329"/>
    </location>
</feature>
<dbReference type="PANTHER" id="PTHR12560">
    <property type="entry name" value="LONGEVITY ASSURANCE FACTOR 1 LAG1"/>
    <property type="match status" value="1"/>
</dbReference>
<evidence type="ECO:0000313" key="10">
    <source>
        <dbReference type="Proteomes" id="UP000019132"/>
    </source>
</evidence>
<evidence type="ECO:0000256" key="4">
    <source>
        <dbReference type="ARBA" id="ARBA00023136"/>
    </source>
</evidence>
<dbReference type="AlphaFoldDB" id="K3WWZ3"/>
<dbReference type="eggNOG" id="KOG1607">
    <property type="taxonomic scope" value="Eukaryota"/>
</dbReference>
<dbReference type="GO" id="GO:0016020">
    <property type="term" value="C:membrane"/>
    <property type="evidence" value="ECO:0007669"/>
    <property type="project" value="UniProtKB-SubCell"/>
</dbReference>
<reference evidence="10" key="1">
    <citation type="journal article" date="2010" name="Genome Biol.">
        <title>Genome sequence of the necrotrophic plant pathogen Pythium ultimum reveals original pathogenicity mechanisms and effector repertoire.</title>
        <authorList>
            <person name="Levesque C.A."/>
            <person name="Brouwer H."/>
            <person name="Cano L."/>
            <person name="Hamilton J.P."/>
            <person name="Holt C."/>
            <person name="Huitema E."/>
            <person name="Raffaele S."/>
            <person name="Robideau G.P."/>
            <person name="Thines M."/>
            <person name="Win J."/>
            <person name="Zerillo M.M."/>
            <person name="Beakes G.W."/>
            <person name="Boore J.L."/>
            <person name="Busam D."/>
            <person name="Dumas B."/>
            <person name="Ferriera S."/>
            <person name="Fuerstenberg S.I."/>
            <person name="Gachon C.M."/>
            <person name="Gaulin E."/>
            <person name="Govers F."/>
            <person name="Grenville-Briggs L."/>
            <person name="Horner N."/>
            <person name="Hostetler J."/>
            <person name="Jiang R.H."/>
            <person name="Johnson J."/>
            <person name="Krajaejun T."/>
            <person name="Lin H."/>
            <person name="Meijer H.J."/>
            <person name="Moore B."/>
            <person name="Morris P."/>
            <person name="Phuntmart V."/>
            <person name="Puiu D."/>
            <person name="Shetty J."/>
            <person name="Stajich J.E."/>
            <person name="Tripathy S."/>
            <person name="Wawra S."/>
            <person name="van West P."/>
            <person name="Whitty B.R."/>
            <person name="Coutinho P.M."/>
            <person name="Henrissat B."/>
            <person name="Martin F."/>
            <person name="Thomas P.D."/>
            <person name="Tyler B.M."/>
            <person name="De Vries R.P."/>
            <person name="Kamoun S."/>
            <person name="Yandell M."/>
            <person name="Tisserat N."/>
            <person name="Buell C.R."/>
        </authorList>
    </citation>
    <scope>NUCLEOTIDE SEQUENCE</scope>
    <source>
        <strain evidence="10">DAOM:BR144</strain>
    </source>
</reference>
<keyword evidence="4 5" id="KW-0472">Membrane</keyword>
<feature type="transmembrane region" description="Helical" evidence="7">
    <location>
        <begin position="103"/>
        <end position="122"/>
    </location>
</feature>
<protein>
    <recommendedName>
        <fullName evidence="8">TLC domain-containing protein</fullName>
    </recommendedName>
</protein>
<accession>K3WWZ3</accession>
<dbReference type="InParanoid" id="K3WWZ3"/>
<evidence type="ECO:0000256" key="3">
    <source>
        <dbReference type="ARBA" id="ARBA00022989"/>
    </source>
</evidence>
<dbReference type="HOGENOM" id="CLU_028277_5_1_1"/>
<feature type="region of interest" description="Disordered" evidence="6">
    <location>
        <begin position="285"/>
        <end position="329"/>
    </location>
</feature>
<dbReference type="EMBL" id="GL376622">
    <property type="status" value="NOT_ANNOTATED_CDS"/>
    <property type="molecule type" value="Genomic_DNA"/>
</dbReference>
<dbReference type="InterPro" id="IPR006634">
    <property type="entry name" value="TLC-dom"/>
</dbReference>
<feature type="transmembrane region" description="Helical" evidence="7">
    <location>
        <begin position="187"/>
        <end position="207"/>
    </location>
</feature>
<name>K3WWZ3_GLOUD</name>
<dbReference type="EnsemblProtists" id="PYU1_T009491">
    <property type="protein sequence ID" value="PYU1_T009491"/>
    <property type="gene ID" value="PYU1_G009473"/>
</dbReference>
<keyword evidence="10" id="KW-1185">Reference proteome</keyword>
<dbReference type="PIRSF" id="PIRSF005225">
    <property type="entry name" value="LAG1_LAC1"/>
    <property type="match status" value="1"/>
</dbReference>
<evidence type="ECO:0000313" key="9">
    <source>
        <dbReference type="EnsemblProtists" id="PYU1_T009491"/>
    </source>
</evidence>
<dbReference type="SMART" id="SM00724">
    <property type="entry name" value="TLC"/>
    <property type="match status" value="1"/>
</dbReference>
<organism evidence="9 10">
    <name type="scientific">Globisporangium ultimum (strain ATCC 200006 / CBS 805.95 / DAOM BR144)</name>
    <name type="common">Pythium ultimum</name>
    <dbReference type="NCBI Taxonomy" id="431595"/>
    <lineage>
        <taxon>Eukaryota</taxon>
        <taxon>Sar</taxon>
        <taxon>Stramenopiles</taxon>
        <taxon>Oomycota</taxon>
        <taxon>Peronosporomycetes</taxon>
        <taxon>Pythiales</taxon>
        <taxon>Pythiaceae</taxon>
        <taxon>Globisporangium</taxon>
    </lineage>
</organism>
<dbReference type="GO" id="GO:0050291">
    <property type="term" value="F:sphingosine N-acyltransferase activity"/>
    <property type="evidence" value="ECO:0007669"/>
    <property type="project" value="InterPro"/>
</dbReference>
<keyword evidence="2 5" id="KW-0812">Transmembrane</keyword>
<evidence type="ECO:0000256" key="6">
    <source>
        <dbReference type="SAM" id="MobiDB-lite"/>
    </source>
</evidence>
<keyword evidence="3 7" id="KW-1133">Transmembrane helix</keyword>
<proteinExistence type="predicted"/>
<evidence type="ECO:0000256" key="1">
    <source>
        <dbReference type="ARBA" id="ARBA00004141"/>
    </source>
</evidence>
<sequence>MPCFFSSARPWGSSALRHALAGLYAYHFLWDQLVIRPVARWMVRTHFITKDKFDKMRESLWKNAAVGTFFLLGLYIGHDKDWFMNPKGYFIEFPYEAPEILKWYYMIYLAFWFQSIDFMLSLTSKQYTVKRKDNTEMLVHHFATISLMLFSYYFDLTRIGMCVLMIHDINDLLLESAKVFVYSENELIANILFGTFALVWFLVRWGFFSYNILYSVYTHGWNEIVQPSYDKGEYLGTKPQIWYALWWVFFGFLSLLLVLHIYWGILIVKMVVKALGDGNVEKDIRSDSEAEEDEIANGKIAGEQDDGSSSDSAPVANGKPKRRRAPKAE</sequence>
<dbReference type="VEuPathDB" id="FungiDB:PYU1_G009473"/>
<evidence type="ECO:0000259" key="8">
    <source>
        <dbReference type="PROSITE" id="PS50922"/>
    </source>
</evidence>
<feature type="domain" description="TLC" evidence="8">
    <location>
        <begin position="48"/>
        <end position="276"/>
    </location>
</feature>
<dbReference type="OMA" id="GYPHIPL"/>
<feature type="transmembrane region" description="Helical" evidence="7">
    <location>
        <begin position="60"/>
        <end position="78"/>
    </location>
</feature>
<reference evidence="10" key="2">
    <citation type="submission" date="2010-04" db="EMBL/GenBank/DDBJ databases">
        <authorList>
            <person name="Buell R."/>
            <person name="Hamilton J."/>
            <person name="Hostetler J."/>
        </authorList>
    </citation>
    <scope>NUCLEOTIDE SEQUENCE [LARGE SCALE GENOMIC DNA]</scope>
    <source>
        <strain evidence="10">DAOM:BR144</strain>
    </source>
</reference>
<dbReference type="GO" id="GO:0046513">
    <property type="term" value="P:ceramide biosynthetic process"/>
    <property type="evidence" value="ECO:0007669"/>
    <property type="project" value="InterPro"/>
</dbReference>
<evidence type="ECO:0000256" key="2">
    <source>
        <dbReference type="ARBA" id="ARBA00022692"/>
    </source>
</evidence>
<dbReference type="FunCoup" id="K3WWZ3">
    <property type="interactions" value="85"/>
</dbReference>
<feature type="transmembrane region" description="Helical" evidence="7">
    <location>
        <begin position="241"/>
        <end position="263"/>
    </location>
</feature>
<dbReference type="STRING" id="431595.K3WWZ3"/>
<dbReference type="InterPro" id="IPR016439">
    <property type="entry name" value="Lag1/Lac1-like"/>
</dbReference>
<comment type="subcellular location">
    <subcellularLocation>
        <location evidence="1">Membrane</location>
        <topology evidence="1">Multi-pass membrane protein</topology>
    </subcellularLocation>
</comment>
<dbReference type="PROSITE" id="PS50922">
    <property type="entry name" value="TLC"/>
    <property type="match status" value="1"/>
</dbReference>
<dbReference type="Pfam" id="PF03798">
    <property type="entry name" value="TRAM_LAG1_CLN8"/>
    <property type="match status" value="1"/>
</dbReference>
<dbReference type="Proteomes" id="UP000019132">
    <property type="component" value="Unassembled WGS sequence"/>
</dbReference>